<dbReference type="AlphaFoldDB" id="A0AAV8SWZ4"/>
<evidence type="ECO:0000313" key="5">
    <source>
        <dbReference type="Proteomes" id="UP001159364"/>
    </source>
</evidence>
<protein>
    <recommendedName>
        <fullName evidence="6">Transferase</fullName>
    </recommendedName>
</protein>
<dbReference type="PANTHER" id="PTHR31623:SF17">
    <property type="entry name" value="F21J9.9"/>
    <property type="match status" value="1"/>
</dbReference>
<dbReference type="Proteomes" id="UP001159364">
    <property type="component" value="Linkage Group LG07"/>
</dbReference>
<sequence>MKVETEVISRDMVMPSSPTPDHRRKYQLSCLDQISRADYMPWVLLYPKTSDFSNLERCNLVKKSLSEALTMFYPLAGRVVENTYVDCNDEGVLFVEVQAKCTLSDILRKPDPHDFNKFLPVELDDVQNLAVFQVTCFECGGLAISFCLSHKVGDALSFFMFLNSWAKITRGDDKVPVPRFDSAEILPPTELPIPRNENDTEKLVTRRFVFDSSTITALKERFADNRNVDNPIRPTRVEALSAFVWSRFMAVMQVNASPGKFYIVPVIHLVNLRSRADPRISEQCFGNFGGCAVAIPNFQAEDGNFGILTQIRESVKNVDSEYVKKLQQRDVPFAFLQEKAKEMPSNVESITFIMSSLCRFPINEADFGWGRPVWSGSARTTTKNTVTFIDAKDGGGVEAWITMAEEDMAALEMDRELLALATPNPECEAISTL</sequence>
<keyword evidence="2" id="KW-0808">Transferase</keyword>
<dbReference type="Gene3D" id="3.30.559.10">
    <property type="entry name" value="Chloramphenicol acetyltransferase-like domain"/>
    <property type="match status" value="2"/>
</dbReference>
<dbReference type="Pfam" id="PF02458">
    <property type="entry name" value="Transferase"/>
    <property type="match status" value="1"/>
</dbReference>
<evidence type="ECO:0000256" key="1">
    <source>
        <dbReference type="ARBA" id="ARBA00009861"/>
    </source>
</evidence>
<evidence type="ECO:0000313" key="4">
    <source>
        <dbReference type="EMBL" id="KAJ8758833.1"/>
    </source>
</evidence>
<proteinExistence type="inferred from homology"/>
<dbReference type="PANTHER" id="PTHR31623">
    <property type="entry name" value="F21J9.9"/>
    <property type="match status" value="1"/>
</dbReference>
<reference evidence="4 5" key="1">
    <citation type="submission" date="2021-09" db="EMBL/GenBank/DDBJ databases">
        <title>Genomic insights and catalytic innovation underlie evolution of tropane alkaloids biosynthesis.</title>
        <authorList>
            <person name="Wang Y.-J."/>
            <person name="Tian T."/>
            <person name="Huang J.-P."/>
            <person name="Huang S.-X."/>
        </authorList>
    </citation>
    <scope>NUCLEOTIDE SEQUENCE [LARGE SCALE GENOMIC DNA]</scope>
    <source>
        <strain evidence="4">KIB-2018</strain>
        <tissue evidence="4">Leaf</tissue>
    </source>
</reference>
<name>A0AAV8SWZ4_9ROSI</name>
<evidence type="ECO:0008006" key="6">
    <source>
        <dbReference type="Google" id="ProtNLM"/>
    </source>
</evidence>
<keyword evidence="3" id="KW-0012">Acyltransferase</keyword>
<comment type="caution">
    <text evidence="4">The sequence shown here is derived from an EMBL/GenBank/DDBJ whole genome shotgun (WGS) entry which is preliminary data.</text>
</comment>
<evidence type="ECO:0000256" key="2">
    <source>
        <dbReference type="ARBA" id="ARBA00022679"/>
    </source>
</evidence>
<accession>A0AAV8SWZ4</accession>
<keyword evidence="5" id="KW-1185">Reference proteome</keyword>
<comment type="similarity">
    <text evidence="1">Belongs to the plant acyltransferase family.</text>
</comment>
<dbReference type="InterPro" id="IPR023213">
    <property type="entry name" value="CAT-like_dom_sf"/>
</dbReference>
<gene>
    <name evidence="4" type="ORF">K2173_002612</name>
</gene>
<evidence type="ECO:0000256" key="3">
    <source>
        <dbReference type="ARBA" id="ARBA00023315"/>
    </source>
</evidence>
<dbReference type="GO" id="GO:0016746">
    <property type="term" value="F:acyltransferase activity"/>
    <property type="evidence" value="ECO:0007669"/>
    <property type="project" value="UniProtKB-KW"/>
</dbReference>
<dbReference type="EMBL" id="JAIWQS010000007">
    <property type="protein sequence ID" value="KAJ8758833.1"/>
    <property type="molecule type" value="Genomic_DNA"/>
</dbReference>
<organism evidence="4 5">
    <name type="scientific">Erythroxylum novogranatense</name>
    <dbReference type="NCBI Taxonomy" id="1862640"/>
    <lineage>
        <taxon>Eukaryota</taxon>
        <taxon>Viridiplantae</taxon>
        <taxon>Streptophyta</taxon>
        <taxon>Embryophyta</taxon>
        <taxon>Tracheophyta</taxon>
        <taxon>Spermatophyta</taxon>
        <taxon>Magnoliopsida</taxon>
        <taxon>eudicotyledons</taxon>
        <taxon>Gunneridae</taxon>
        <taxon>Pentapetalae</taxon>
        <taxon>rosids</taxon>
        <taxon>fabids</taxon>
        <taxon>Malpighiales</taxon>
        <taxon>Erythroxylaceae</taxon>
        <taxon>Erythroxylum</taxon>
    </lineage>
</organism>